<protein>
    <submittedName>
        <fullName evidence="1">Uncharacterized protein</fullName>
    </submittedName>
</protein>
<accession>A0A1H4CWW4</accession>
<keyword evidence="2" id="KW-1185">Reference proteome</keyword>
<dbReference type="Proteomes" id="UP000198584">
    <property type="component" value="Unassembled WGS sequence"/>
</dbReference>
<dbReference type="EMBL" id="FNQR01000006">
    <property type="protein sequence ID" value="SEA64867.1"/>
    <property type="molecule type" value="Genomic_DNA"/>
</dbReference>
<dbReference type="AlphaFoldDB" id="A0A1H4CWW4"/>
<gene>
    <name evidence="1" type="ORF">SAMN05421743_106230</name>
</gene>
<dbReference type="STRING" id="571932.SAMN05421743_106230"/>
<proteinExistence type="predicted"/>
<organism evidence="1 2">
    <name type="scientific">Thalassobacillus cyri</name>
    <dbReference type="NCBI Taxonomy" id="571932"/>
    <lineage>
        <taxon>Bacteria</taxon>
        <taxon>Bacillati</taxon>
        <taxon>Bacillota</taxon>
        <taxon>Bacilli</taxon>
        <taxon>Bacillales</taxon>
        <taxon>Bacillaceae</taxon>
        <taxon>Thalassobacillus</taxon>
    </lineage>
</organism>
<reference evidence="1 2" key="1">
    <citation type="submission" date="2016-10" db="EMBL/GenBank/DDBJ databases">
        <authorList>
            <person name="de Groot N.N."/>
        </authorList>
    </citation>
    <scope>NUCLEOTIDE SEQUENCE [LARGE SCALE GENOMIC DNA]</scope>
    <source>
        <strain evidence="1 2">CCM7597</strain>
    </source>
</reference>
<name>A0A1H4CWW4_9BACI</name>
<evidence type="ECO:0000313" key="2">
    <source>
        <dbReference type="Proteomes" id="UP000198584"/>
    </source>
</evidence>
<evidence type="ECO:0000313" key="1">
    <source>
        <dbReference type="EMBL" id="SEA64867.1"/>
    </source>
</evidence>
<sequence length="83" mass="9866">MGEIYRQTMIDYGGKVDIIFLDPRNLISIAAYFLKHIKAGNITFWEGFNHFFLHIKFNAVFINGRYLKDLNNYDKLIKEILYT</sequence>